<sequence>MPSDAFIRFWRTDLTRECFLSCLPKVDQQSLRLVCKGFAHDVAPVLFHRLQIRFTANVFSRRARMAALDRVGGYVRTLAFVMPHHSDTFLPPLLVPGTLEEVNFNYEPHLVNSRPTSSSSSSSFSSSKYGSSEMNDLLVKQYPPLFHAATDIDTFIRAVSAMSNLRHLHVSCPGQPAGQRYRKDIVDYAIISLRLAVENANLSKLETLTLAPVHPAAILYLRSHLSIGTTPASSRVWRRIKTLNIEMEGFEYGRDKPSDHLKILHSYLQTLPSLERLKFQWIGTKGPFPLALHLEPCASQPNVLDCPNACPKTSTKSPLRPLKFRRLKCMELRNATLDASQASDFIMSHWKVLHEFQFEQCHLRSGTWDDALAPLTRIVGNESWKQKQEEVMDVPIMLSSNEEKKTTDCVEERLWDDIFTRHKSFQTLRKVGMRTKEVLPERVKRLLRSARLGWH</sequence>
<accession>H6C8F7</accession>
<dbReference type="OMA" id="VMDVPIM"/>
<dbReference type="GeneID" id="20312988"/>
<dbReference type="AlphaFoldDB" id="H6C8F7"/>
<dbReference type="Proteomes" id="UP000007304">
    <property type="component" value="Unassembled WGS sequence"/>
</dbReference>
<dbReference type="EMBL" id="JH226136">
    <property type="protein sequence ID" value="EHY60384.1"/>
    <property type="molecule type" value="Genomic_DNA"/>
</dbReference>
<evidence type="ECO:0000313" key="1">
    <source>
        <dbReference type="EMBL" id="EHY60384.1"/>
    </source>
</evidence>
<dbReference type="eggNOG" id="ENOG502SKB7">
    <property type="taxonomic scope" value="Eukaryota"/>
</dbReference>
<gene>
    <name evidence="1" type="ORF">HMPREF1120_08349</name>
</gene>
<name>H6C8F7_EXODN</name>
<dbReference type="RefSeq" id="XP_009160845.1">
    <property type="nucleotide sequence ID" value="XM_009162597.1"/>
</dbReference>
<dbReference type="VEuPathDB" id="FungiDB:HMPREF1120_08349"/>
<dbReference type="InParanoid" id="H6C8F7"/>
<dbReference type="HOGENOM" id="CLU_009555_1_0_1"/>
<dbReference type="STRING" id="858893.H6C8F7"/>
<proteinExistence type="predicted"/>
<protein>
    <submittedName>
        <fullName evidence="1">Uncharacterized protein</fullName>
    </submittedName>
</protein>
<keyword evidence="2" id="KW-1185">Reference proteome</keyword>
<evidence type="ECO:0000313" key="2">
    <source>
        <dbReference type="Proteomes" id="UP000007304"/>
    </source>
</evidence>
<organism evidence="1 2">
    <name type="scientific">Exophiala dermatitidis (strain ATCC 34100 / CBS 525.76 / NIH/UT8656)</name>
    <name type="common">Black yeast</name>
    <name type="synonym">Wangiella dermatitidis</name>
    <dbReference type="NCBI Taxonomy" id="858893"/>
    <lineage>
        <taxon>Eukaryota</taxon>
        <taxon>Fungi</taxon>
        <taxon>Dikarya</taxon>
        <taxon>Ascomycota</taxon>
        <taxon>Pezizomycotina</taxon>
        <taxon>Eurotiomycetes</taxon>
        <taxon>Chaetothyriomycetidae</taxon>
        <taxon>Chaetothyriales</taxon>
        <taxon>Herpotrichiellaceae</taxon>
        <taxon>Exophiala</taxon>
    </lineage>
</organism>
<reference evidence="1" key="1">
    <citation type="submission" date="2011-07" db="EMBL/GenBank/DDBJ databases">
        <title>The Genome Sequence of Exophiala (Wangiella) dermatitidis NIH/UT8656.</title>
        <authorList>
            <consortium name="The Broad Institute Genome Sequencing Platform"/>
            <person name="Cuomo C."/>
            <person name="Wang Z."/>
            <person name="Hunicke-Smith S."/>
            <person name="Szanislo P.J."/>
            <person name="Earl A."/>
            <person name="Young S.K."/>
            <person name="Zeng Q."/>
            <person name="Gargeya S."/>
            <person name="Fitzgerald M."/>
            <person name="Haas B."/>
            <person name="Abouelleil A."/>
            <person name="Alvarado L."/>
            <person name="Arachchi H.M."/>
            <person name="Berlin A."/>
            <person name="Brown A."/>
            <person name="Chapman S.B."/>
            <person name="Chen Z."/>
            <person name="Dunbar C."/>
            <person name="Freedman E."/>
            <person name="Gearin G."/>
            <person name="Gellesch M."/>
            <person name="Goldberg J."/>
            <person name="Griggs A."/>
            <person name="Gujja S."/>
            <person name="Heiman D."/>
            <person name="Howarth C."/>
            <person name="Larson L."/>
            <person name="Lui A."/>
            <person name="MacDonald P.J.P."/>
            <person name="Montmayeur A."/>
            <person name="Murphy C."/>
            <person name="Neiman D."/>
            <person name="Pearson M."/>
            <person name="Priest M."/>
            <person name="Roberts A."/>
            <person name="Saif S."/>
            <person name="Shea T."/>
            <person name="Shenoy N."/>
            <person name="Sisk P."/>
            <person name="Stolte C."/>
            <person name="Sykes S."/>
            <person name="Wortman J."/>
            <person name="Nusbaum C."/>
            <person name="Birren B."/>
        </authorList>
    </citation>
    <scope>NUCLEOTIDE SEQUENCE</scope>
    <source>
        <strain evidence="1">NIH/UT8656</strain>
    </source>
</reference>
<dbReference type="OrthoDB" id="5327538at2759"/>